<dbReference type="Proteomes" id="UP000275836">
    <property type="component" value="Unassembled WGS sequence"/>
</dbReference>
<name>A0A3P2RDI9_WEIVI</name>
<comment type="pathway">
    <text evidence="3">Carbohydrate degradation; glycolysis; D-glyceraldehyde 3-phosphate from glycerone phosphate: step 1/1.</text>
</comment>
<dbReference type="UniPathway" id="UPA00138"/>
<dbReference type="RefSeq" id="WP_124943772.1">
    <property type="nucleotide sequence ID" value="NZ_RHGY01000010.1"/>
</dbReference>
<comment type="subunit">
    <text evidence="3">Homodimer.</text>
</comment>
<accession>A0A3P2RDI9</accession>
<dbReference type="UniPathway" id="UPA00109">
    <property type="reaction ID" value="UER00189"/>
</dbReference>
<dbReference type="EMBL" id="RHGY01000010">
    <property type="protein sequence ID" value="RRG17425.1"/>
    <property type="molecule type" value="Genomic_DNA"/>
</dbReference>
<dbReference type="GO" id="GO:0006096">
    <property type="term" value="P:glycolytic process"/>
    <property type="evidence" value="ECO:0007669"/>
    <property type="project" value="UniProtKB-UniRule"/>
</dbReference>
<dbReference type="PANTHER" id="PTHR21139">
    <property type="entry name" value="TRIOSEPHOSPHATE ISOMERASE"/>
    <property type="match status" value="1"/>
</dbReference>
<dbReference type="EC" id="5.3.1.1" evidence="3"/>
<dbReference type="AlphaFoldDB" id="A0A3P2RDI9"/>
<dbReference type="Pfam" id="PF00121">
    <property type="entry name" value="TIM"/>
    <property type="match status" value="1"/>
</dbReference>
<evidence type="ECO:0000256" key="1">
    <source>
        <dbReference type="ARBA" id="ARBA00007422"/>
    </source>
</evidence>
<dbReference type="GO" id="GO:0005829">
    <property type="term" value="C:cytosol"/>
    <property type="evidence" value="ECO:0007669"/>
    <property type="project" value="TreeGrafter"/>
</dbReference>
<dbReference type="NCBIfam" id="TIGR00419">
    <property type="entry name" value="tim"/>
    <property type="match status" value="1"/>
</dbReference>
<dbReference type="InterPro" id="IPR000652">
    <property type="entry name" value="Triosephosphate_isomerase"/>
</dbReference>
<sequence length="257" mass="27698">MTKRTPLIIGNWKTNKKVDEVYEFLHEIQGKLPNAKQVEVGVAAQDVYLHEMVKYSESLSLPIGVFAENVHWADEGSYTGETSPAALADIGVTGSIVGHYERRKMFKETNGSVGLKVSASLRNGLTPIVAIAEDTNRYNPDDVEMAPLTEIAVALAGVEKSAAHRIVIAYEPAWAIGATEAPSLEIIEHSGRVIRQSLAILFSQDVADKIRIQYGGSVTPENAKSILNLADIDGLLIGRASLEPAAFLKMVTAASEG</sequence>
<keyword evidence="3" id="KW-0312">Gluconeogenesis</keyword>
<dbReference type="Gene3D" id="3.20.20.70">
    <property type="entry name" value="Aldolase class I"/>
    <property type="match status" value="1"/>
</dbReference>
<keyword evidence="2 3" id="KW-0413">Isomerase</keyword>
<dbReference type="GO" id="GO:0004807">
    <property type="term" value="F:triose-phosphate isomerase activity"/>
    <property type="evidence" value="ECO:0007669"/>
    <property type="project" value="UniProtKB-UniRule"/>
</dbReference>
<dbReference type="SUPFAM" id="SSF51351">
    <property type="entry name" value="Triosephosphate isomerase (TIM)"/>
    <property type="match status" value="1"/>
</dbReference>
<evidence type="ECO:0000256" key="3">
    <source>
        <dbReference type="RuleBase" id="RU363013"/>
    </source>
</evidence>
<dbReference type="GO" id="GO:0046166">
    <property type="term" value="P:glyceraldehyde-3-phosphate biosynthetic process"/>
    <property type="evidence" value="ECO:0007669"/>
    <property type="project" value="TreeGrafter"/>
</dbReference>
<organism evidence="4 5">
    <name type="scientific">Weissella viridescens</name>
    <name type="common">Lactobacillus viridescens</name>
    <dbReference type="NCBI Taxonomy" id="1629"/>
    <lineage>
        <taxon>Bacteria</taxon>
        <taxon>Bacillati</taxon>
        <taxon>Bacillota</taxon>
        <taxon>Bacilli</taxon>
        <taxon>Lactobacillales</taxon>
        <taxon>Lactobacillaceae</taxon>
        <taxon>Weissella</taxon>
    </lineage>
</organism>
<dbReference type="PROSITE" id="PS51440">
    <property type="entry name" value="TIM_2"/>
    <property type="match status" value="1"/>
</dbReference>
<dbReference type="PANTHER" id="PTHR21139:SF42">
    <property type="entry name" value="TRIOSEPHOSPHATE ISOMERASE"/>
    <property type="match status" value="1"/>
</dbReference>
<gene>
    <name evidence="4" type="ORF">D3P96_07680</name>
</gene>
<proteinExistence type="inferred from homology"/>
<comment type="pathway">
    <text evidence="3">Carbohydrate biosynthesis; gluconeogenesis.</text>
</comment>
<dbReference type="OrthoDB" id="9809429at2"/>
<keyword evidence="3" id="KW-0324">Glycolysis</keyword>
<dbReference type="GO" id="GO:0019563">
    <property type="term" value="P:glycerol catabolic process"/>
    <property type="evidence" value="ECO:0007669"/>
    <property type="project" value="TreeGrafter"/>
</dbReference>
<evidence type="ECO:0000256" key="2">
    <source>
        <dbReference type="ARBA" id="ARBA00023235"/>
    </source>
</evidence>
<protein>
    <recommendedName>
        <fullName evidence="3">Triosephosphate isomerase</fullName>
        <ecNumber evidence="3">5.3.1.1</ecNumber>
    </recommendedName>
</protein>
<comment type="similarity">
    <text evidence="1 3">Belongs to the triosephosphate isomerase family.</text>
</comment>
<dbReference type="GO" id="GO:0006094">
    <property type="term" value="P:gluconeogenesis"/>
    <property type="evidence" value="ECO:0007669"/>
    <property type="project" value="UniProtKB-UniPathway"/>
</dbReference>
<evidence type="ECO:0000313" key="4">
    <source>
        <dbReference type="EMBL" id="RRG17425.1"/>
    </source>
</evidence>
<dbReference type="InterPro" id="IPR035990">
    <property type="entry name" value="TIM_sf"/>
</dbReference>
<evidence type="ECO:0000313" key="5">
    <source>
        <dbReference type="Proteomes" id="UP000275836"/>
    </source>
</evidence>
<dbReference type="InterPro" id="IPR013785">
    <property type="entry name" value="Aldolase_TIM"/>
</dbReference>
<reference evidence="4 5" key="1">
    <citation type="submission" date="2018-10" db="EMBL/GenBank/DDBJ databases">
        <title>Draft genome sequence of Weissella viridescens UCO-SMC3.</title>
        <authorList>
            <person name="Garcia-Cancino A."/>
            <person name="Espinoza-Monje M."/>
            <person name="Albarracin L."/>
            <person name="Garcia-Castillo V."/>
            <person name="Campos-Martin J."/>
            <person name="Nakano Y."/>
            <person name="Guitierrez-Zamorano C."/>
            <person name="Ikeda-Ohtsubo W."/>
            <person name="Morita H."/>
            <person name="Kitazawa H."/>
            <person name="Villena J."/>
        </authorList>
    </citation>
    <scope>NUCLEOTIDE SEQUENCE [LARGE SCALE GENOMIC DNA]</scope>
    <source>
        <strain evidence="4 5">UCO-SMC3</strain>
    </source>
</reference>
<comment type="caution">
    <text evidence="4">The sequence shown here is derived from an EMBL/GenBank/DDBJ whole genome shotgun (WGS) entry which is preliminary data.</text>
</comment>
<comment type="subcellular location">
    <subcellularLocation>
        <location evidence="3">Cytoplasm</location>
    </subcellularLocation>
</comment>
<dbReference type="CDD" id="cd00311">
    <property type="entry name" value="TIM"/>
    <property type="match status" value="1"/>
</dbReference>
<keyword evidence="3" id="KW-0963">Cytoplasm</keyword>
<comment type="catalytic activity">
    <reaction evidence="3">
        <text>D-glyceraldehyde 3-phosphate = dihydroxyacetone phosphate</text>
        <dbReference type="Rhea" id="RHEA:18585"/>
        <dbReference type="ChEBI" id="CHEBI:57642"/>
        <dbReference type="ChEBI" id="CHEBI:59776"/>
        <dbReference type="EC" id="5.3.1.1"/>
    </reaction>
</comment>